<reference evidence="1 2" key="1">
    <citation type="submission" date="2018-03" db="EMBL/GenBank/DDBJ databases">
        <title>Draft Genome Sequences of the Obligatory Marine Myxobacteria Enhygromyxa salina SWB007.</title>
        <authorList>
            <person name="Poehlein A."/>
            <person name="Moghaddam J.A."/>
            <person name="Harms H."/>
            <person name="Alanjari M."/>
            <person name="Koenig G.M."/>
            <person name="Daniel R."/>
            <person name="Schaeberle T.F."/>
        </authorList>
    </citation>
    <scope>NUCLEOTIDE SEQUENCE [LARGE SCALE GENOMIC DNA]</scope>
    <source>
        <strain evidence="1 2">SWB007</strain>
    </source>
</reference>
<gene>
    <name evidence="1" type="ORF">ENSA7_12110</name>
</gene>
<dbReference type="RefSeq" id="WP_106088251.1">
    <property type="nucleotide sequence ID" value="NZ_PVNL01000030.1"/>
</dbReference>
<organism evidence="1 2">
    <name type="scientific">Enhygromyxa salina</name>
    <dbReference type="NCBI Taxonomy" id="215803"/>
    <lineage>
        <taxon>Bacteria</taxon>
        <taxon>Pseudomonadati</taxon>
        <taxon>Myxococcota</taxon>
        <taxon>Polyangia</taxon>
        <taxon>Nannocystales</taxon>
        <taxon>Nannocystaceae</taxon>
        <taxon>Enhygromyxa</taxon>
    </lineage>
</organism>
<accession>A0A2S9YVT3</accession>
<proteinExistence type="predicted"/>
<evidence type="ECO:0000313" key="2">
    <source>
        <dbReference type="Proteomes" id="UP000238823"/>
    </source>
</evidence>
<comment type="caution">
    <text evidence="1">The sequence shown here is derived from an EMBL/GenBank/DDBJ whole genome shotgun (WGS) entry which is preliminary data.</text>
</comment>
<dbReference type="OrthoDB" id="9938066at2"/>
<dbReference type="Proteomes" id="UP000238823">
    <property type="component" value="Unassembled WGS sequence"/>
</dbReference>
<evidence type="ECO:0000313" key="1">
    <source>
        <dbReference type="EMBL" id="PRQ09221.1"/>
    </source>
</evidence>
<dbReference type="EMBL" id="PVNL01000030">
    <property type="protein sequence ID" value="PRQ09221.1"/>
    <property type="molecule type" value="Genomic_DNA"/>
</dbReference>
<name>A0A2S9YVT3_9BACT</name>
<dbReference type="AlphaFoldDB" id="A0A2S9YVT3"/>
<protein>
    <submittedName>
        <fullName evidence="1">Uncharacterized protein</fullName>
    </submittedName>
</protein>
<sequence length="86" mass="9476">MDPSAAARREQLDRAIELKTFEIACADALVSQWSSGSERGWLLSMLAGGLGTALAVTRGRTARQWAARASALRHELIELKIERRLL</sequence>